<protein>
    <submittedName>
        <fullName evidence="2">Uncharacterized protein</fullName>
    </submittedName>
</protein>
<organism evidence="2 3">
    <name type="scientific">Datura stramonium</name>
    <name type="common">Jimsonweed</name>
    <name type="synonym">Common thornapple</name>
    <dbReference type="NCBI Taxonomy" id="4076"/>
    <lineage>
        <taxon>Eukaryota</taxon>
        <taxon>Viridiplantae</taxon>
        <taxon>Streptophyta</taxon>
        <taxon>Embryophyta</taxon>
        <taxon>Tracheophyta</taxon>
        <taxon>Spermatophyta</taxon>
        <taxon>Magnoliopsida</taxon>
        <taxon>eudicotyledons</taxon>
        <taxon>Gunneridae</taxon>
        <taxon>Pentapetalae</taxon>
        <taxon>asterids</taxon>
        <taxon>lamiids</taxon>
        <taxon>Solanales</taxon>
        <taxon>Solanaceae</taxon>
        <taxon>Solanoideae</taxon>
        <taxon>Datureae</taxon>
        <taxon>Datura</taxon>
    </lineage>
</organism>
<dbReference type="EMBL" id="JACEIK010002464">
    <property type="protein sequence ID" value="MCD9561346.1"/>
    <property type="molecule type" value="Genomic_DNA"/>
</dbReference>
<proteinExistence type="predicted"/>
<accession>A0ABS8UR14</accession>
<comment type="caution">
    <text evidence="2">The sequence shown here is derived from an EMBL/GenBank/DDBJ whole genome shotgun (WGS) entry which is preliminary data.</text>
</comment>
<sequence length="69" mass="8046">MLIRWEMFVAPKIPKSNHKRMNLIFDAEDNDNVNVMAPTTEEQSRKDELNDLEDNDKENVGGSKNREKV</sequence>
<name>A0ABS8UR14_DATST</name>
<gene>
    <name evidence="2" type="ORF">HAX54_020407</name>
</gene>
<keyword evidence="3" id="KW-1185">Reference proteome</keyword>
<evidence type="ECO:0000256" key="1">
    <source>
        <dbReference type="SAM" id="MobiDB-lite"/>
    </source>
</evidence>
<reference evidence="2 3" key="1">
    <citation type="journal article" date="2021" name="BMC Genomics">
        <title>Datura genome reveals duplications of psychoactive alkaloid biosynthetic genes and high mutation rate following tissue culture.</title>
        <authorList>
            <person name="Rajewski A."/>
            <person name="Carter-House D."/>
            <person name="Stajich J."/>
            <person name="Litt A."/>
        </authorList>
    </citation>
    <scope>NUCLEOTIDE SEQUENCE [LARGE SCALE GENOMIC DNA]</scope>
    <source>
        <strain evidence="2">AR-01</strain>
    </source>
</reference>
<dbReference type="Proteomes" id="UP000823775">
    <property type="component" value="Unassembled WGS sequence"/>
</dbReference>
<evidence type="ECO:0000313" key="2">
    <source>
        <dbReference type="EMBL" id="MCD9561346.1"/>
    </source>
</evidence>
<evidence type="ECO:0000313" key="3">
    <source>
        <dbReference type="Proteomes" id="UP000823775"/>
    </source>
</evidence>
<feature type="region of interest" description="Disordered" evidence="1">
    <location>
        <begin position="34"/>
        <end position="69"/>
    </location>
</feature>